<dbReference type="AlphaFoldDB" id="A0A9Q8V6T9"/>
<protein>
    <submittedName>
        <fullName evidence="4">Uncharacterized protein</fullName>
    </submittedName>
</protein>
<dbReference type="PROSITE" id="PS00354">
    <property type="entry name" value="HMGI_Y"/>
    <property type="match status" value="1"/>
</dbReference>
<reference evidence="4" key="1">
    <citation type="submission" date="2021-11" db="EMBL/GenBank/DDBJ databases">
        <title>Purpureocillium_takamizusanense_genome.</title>
        <authorList>
            <person name="Nguyen N.-H."/>
        </authorList>
    </citation>
    <scope>NUCLEOTIDE SEQUENCE</scope>
    <source>
        <strain evidence="4">PT3</strain>
    </source>
</reference>
<evidence type="ECO:0000256" key="3">
    <source>
        <dbReference type="SAM" id="MobiDB-lite"/>
    </source>
</evidence>
<feature type="compositionally biased region" description="Polar residues" evidence="3">
    <location>
        <begin position="498"/>
        <end position="517"/>
    </location>
</feature>
<dbReference type="EMBL" id="CP086354">
    <property type="protein sequence ID" value="UNI15230.1"/>
    <property type="molecule type" value="Genomic_DNA"/>
</dbReference>
<feature type="compositionally biased region" description="Basic and acidic residues" evidence="3">
    <location>
        <begin position="756"/>
        <end position="765"/>
    </location>
</feature>
<dbReference type="OrthoDB" id="5243398at2759"/>
<feature type="compositionally biased region" description="Polar residues" evidence="3">
    <location>
        <begin position="61"/>
        <end position="76"/>
    </location>
</feature>
<feature type="compositionally biased region" description="Polar residues" evidence="3">
    <location>
        <begin position="689"/>
        <end position="699"/>
    </location>
</feature>
<feature type="compositionally biased region" description="Polar residues" evidence="3">
    <location>
        <begin position="745"/>
        <end position="754"/>
    </location>
</feature>
<evidence type="ECO:0000313" key="4">
    <source>
        <dbReference type="EMBL" id="UNI15230.1"/>
    </source>
</evidence>
<comment type="subcellular location">
    <subcellularLocation>
        <location evidence="1">Nucleus</location>
    </subcellularLocation>
</comment>
<dbReference type="GO" id="GO:0005634">
    <property type="term" value="C:nucleus"/>
    <property type="evidence" value="ECO:0007669"/>
    <property type="project" value="UniProtKB-SubCell"/>
</dbReference>
<feature type="compositionally biased region" description="Basic residues" evidence="3">
    <location>
        <begin position="325"/>
        <end position="349"/>
    </location>
</feature>
<dbReference type="InterPro" id="IPR000637">
    <property type="entry name" value="HMGI/Y_DNA-bd_CS"/>
</dbReference>
<feature type="region of interest" description="Disordered" evidence="3">
    <location>
        <begin position="391"/>
        <end position="820"/>
    </location>
</feature>
<name>A0A9Q8V6T9_9HYPO</name>
<organism evidence="4 5">
    <name type="scientific">Purpureocillium takamizusanense</name>
    <dbReference type="NCBI Taxonomy" id="2060973"/>
    <lineage>
        <taxon>Eukaryota</taxon>
        <taxon>Fungi</taxon>
        <taxon>Dikarya</taxon>
        <taxon>Ascomycota</taxon>
        <taxon>Pezizomycotina</taxon>
        <taxon>Sordariomycetes</taxon>
        <taxon>Hypocreomycetidae</taxon>
        <taxon>Hypocreales</taxon>
        <taxon>Ophiocordycipitaceae</taxon>
        <taxon>Purpureocillium</taxon>
    </lineage>
</organism>
<evidence type="ECO:0000313" key="5">
    <source>
        <dbReference type="Proteomes" id="UP000829364"/>
    </source>
</evidence>
<feature type="compositionally biased region" description="Basic and acidic residues" evidence="3">
    <location>
        <begin position="558"/>
        <end position="573"/>
    </location>
</feature>
<keyword evidence="2" id="KW-0539">Nucleus</keyword>
<feature type="compositionally biased region" description="Low complexity" evidence="3">
    <location>
        <begin position="726"/>
        <end position="744"/>
    </location>
</feature>
<feature type="compositionally biased region" description="Basic residues" evidence="3">
    <location>
        <begin position="418"/>
        <end position="432"/>
    </location>
</feature>
<proteinExistence type="predicted"/>
<dbReference type="GO" id="GO:0006355">
    <property type="term" value="P:regulation of DNA-templated transcription"/>
    <property type="evidence" value="ECO:0007669"/>
    <property type="project" value="InterPro"/>
</dbReference>
<feature type="region of interest" description="Disordered" evidence="3">
    <location>
        <begin position="1"/>
        <end position="44"/>
    </location>
</feature>
<feature type="compositionally biased region" description="Polar residues" evidence="3">
    <location>
        <begin position="767"/>
        <end position="789"/>
    </location>
</feature>
<feature type="compositionally biased region" description="Low complexity" evidence="3">
    <location>
        <begin position="157"/>
        <end position="167"/>
    </location>
</feature>
<keyword evidence="5" id="KW-1185">Reference proteome</keyword>
<feature type="region of interest" description="Disordered" evidence="3">
    <location>
        <begin position="58"/>
        <end position="105"/>
    </location>
</feature>
<feature type="region of interest" description="Disordered" evidence="3">
    <location>
        <begin position="142"/>
        <end position="221"/>
    </location>
</feature>
<feature type="compositionally biased region" description="Low complexity" evidence="3">
    <location>
        <begin position="645"/>
        <end position="669"/>
    </location>
</feature>
<dbReference type="RefSeq" id="XP_047838711.1">
    <property type="nucleotide sequence ID" value="XM_047982745.1"/>
</dbReference>
<feature type="compositionally biased region" description="Low complexity" evidence="3">
    <location>
        <begin position="795"/>
        <end position="812"/>
    </location>
</feature>
<evidence type="ECO:0000256" key="1">
    <source>
        <dbReference type="ARBA" id="ARBA00004123"/>
    </source>
</evidence>
<feature type="compositionally biased region" description="Low complexity" evidence="3">
    <location>
        <begin position="350"/>
        <end position="364"/>
    </location>
</feature>
<feature type="compositionally biased region" description="Low complexity" evidence="3">
    <location>
        <begin position="469"/>
        <end position="494"/>
    </location>
</feature>
<feature type="compositionally biased region" description="Low complexity" evidence="3">
    <location>
        <begin position="404"/>
        <end position="417"/>
    </location>
</feature>
<evidence type="ECO:0000256" key="2">
    <source>
        <dbReference type="ARBA" id="ARBA00023242"/>
    </source>
</evidence>
<dbReference type="KEGG" id="ptkz:JDV02_001784"/>
<feature type="compositionally biased region" description="Polar residues" evidence="3">
    <location>
        <begin position="1"/>
        <end position="12"/>
    </location>
</feature>
<gene>
    <name evidence="4" type="ORF">JDV02_001784</name>
</gene>
<dbReference type="Proteomes" id="UP000829364">
    <property type="component" value="Chromosome 1"/>
</dbReference>
<feature type="region of interest" description="Disordered" evidence="3">
    <location>
        <begin position="296"/>
        <end position="367"/>
    </location>
</feature>
<accession>A0A9Q8V6T9</accession>
<sequence>MAPTLPSATTASRIARSPDVDTVPDAEQTANGNGAAEDASPRSHIAETGAETTVAAALVDRSSSTSTQAPTLTPVNVSALPSAPRAAPGSRRKSKTPIQDASGAVRVHVDGRVKNPIPSRLQHIAKKDSGNFSIMHIGVSGTMSEDPDAAARRTSERTAAQARQASQGGWQPPKRSRAAWHTDGPDITNSRLSWQTPAPDATPTPRPQQQPLFTGLPPQEAKSEQARLLTLLRTLHPLLVVDQLCKALAYFGGIPGAPPPADGVFPQSATKNGSGSLLVGWISEIFPHVENPGSIAPPLQLPPRSSAPDAPNWGNVVPSGATPGKRPRGRPKGSKSSKARKDKGIKKSRPAAIQSAGGPQPAAGGDRDEIIDATLTTTAAGAAPEQLQPVVIHAETSAPNLPASSLDPDSSTLSTPSGKKRGRPKGSKNRPKNKPDAPQEPSDQQSAEPPAPANRDTNTAPPTSGADPSLSALSSGGIGSGSAPANSASNNGALRPDPSSTRATVSFVPGSQIQSQPHLHHAQPPVPSEMPPQTGDSRGTKKRAAESNDQVSTAAKGHQNEPSEKPEKPEKAPKPKRRRVTKDVESSLAIGVAQATEPDMGTTRPVSQSFTNESTTQPTSRSLDSQDSIDDGQPILRAGPSLGSPQNHPPQRQRQHQQIQKQQFAPQKPNVSPTLTGTERRARPPIQTPSPQTRDTTTALYGLQAHSGMSPQMLYAQQQREEHLRQPQQQQQHHQQPQKPQQPQTTAPHRTNANMAHEKTTDRHPQYRQNMAAQASFGSAVPGSSQQRNMGAGRGQRQGPPQQPVVRQPHGVANQNRPQLQQQLGEMNSFASYGEQSFLNMDYGLTERDLQDAEAVMGRHDG</sequence>
<dbReference type="GeneID" id="72063746"/>
<feature type="compositionally biased region" description="Polar residues" evidence="3">
    <location>
        <begin position="604"/>
        <end position="626"/>
    </location>
</feature>